<organism evidence="17 19">
    <name type="scientific">Perkinsus olseni</name>
    <name type="common">Perkinsus atlanticus</name>
    <dbReference type="NCBI Taxonomy" id="32597"/>
    <lineage>
        <taxon>Eukaryota</taxon>
        <taxon>Sar</taxon>
        <taxon>Alveolata</taxon>
        <taxon>Perkinsozoa</taxon>
        <taxon>Perkinsea</taxon>
        <taxon>Perkinsida</taxon>
        <taxon>Perkinsidae</taxon>
        <taxon>Perkinsus</taxon>
    </lineage>
</organism>
<feature type="transmembrane region" description="Helical" evidence="13">
    <location>
        <begin position="332"/>
        <end position="360"/>
    </location>
</feature>
<evidence type="ECO:0000256" key="5">
    <source>
        <dbReference type="ARBA" id="ARBA00022676"/>
    </source>
</evidence>
<dbReference type="GO" id="GO:0005789">
    <property type="term" value="C:endoplasmic reticulum membrane"/>
    <property type="evidence" value="ECO:0007669"/>
    <property type="project" value="UniProtKB-SubCell"/>
</dbReference>
<keyword evidence="6" id="KW-0808">Transferase</keyword>
<feature type="compositionally biased region" description="Basic and acidic residues" evidence="12">
    <location>
        <begin position="58"/>
        <end position="72"/>
    </location>
</feature>
<feature type="domain" description="ALG11 mannosyltransferase N-terminal" evidence="15">
    <location>
        <begin position="372"/>
        <end position="582"/>
    </location>
</feature>
<evidence type="ECO:0000259" key="15">
    <source>
        <dbReference type="Pfam" id="PF15924"/>
    </source>
</evidence>
<keyword evidence="9 13" id="KW-1133">Transmembrane helix</keyword>
<accession>A0A7J6MFL0</accession>
<dbReference type="PANTHER" id="PTHR45919">
    <property type="entry name" value="GDP-MAN:MAN(3)GLCNAC(2)-PP-DOL ALPHA-1,2-MANNOSYLTRANSFERASE"/>
    <property type="match status" value="1"/>
</dbReference>
<evidence type="ECO:0000256" key="3">
    <source>
        <dbReference type="ARBA" id="ARBA00012645"/>
    </source>
</evidence>
<dbReference type="EC" id="2.4.1.131" evidence="3"/>
<dbReference type="PANTHER" id="PTHR45919:SF1">
    <property type="entry name" value="GDP-MAN:MAN(3)GLCNAC(2)-PP-DOL ALPHA-1,2-MANNOSYLTRANSFERASE"/>
    <property type="match status" value="1"/>
</dbReference>
<dbReference type="EMBL" id="JABANN010000122">
    <property type="protein sequence ID" value="KAF4670378.1"/>
    <property type="molecule type" value="Genomic_DNA"/>
</dbReference>
<dbReference type="Pfam" id="PF00534">
    <property type="entry name" value="Glycos_transf_1"/>
    <property type="match status" value="1"/>
</dbReference>
<dbReference type="InterPro" id="IPR031814">
    <property type="entry name" value="ALG11_N"/>
</dbReference>
<dbReference type="Proteomes" id="UP000570595">
    <property type="component" value="Unassembled WGS sequence"/>
</dbReference>
<evidence type="ECO:0000256" key="12">
    <source>
        <dbReference type="SAM" id="MobiDB-lite"/>
    </source>
</evidence>
<protein>
    <recommendedName>
        <fullName evidence="4">GDP-Man:Man(3)GlcNAc(2)-PP-Dol alpha-1,2-mannosyltransferase</fullName>
        <ecNumber evidence="3">2.4.1.131</ecNumber>
    </recommendedName>
</protein>
<evidence type="ECO:0000256" key="6">
    <source>
        <dbReference type="ARBA" id="ARBA00022679"/>
    </source>
</evidence>
<keyword evidence="5" id="KW-0328">Glycosyltransferase</keyword>
<feature type="compositionally biased region" description="Low complexity" evidence="12">
    <location>
        <begin position="97"/>
        <end position="106"/>
    </location>
</feature>
<proteinExistence type="predicted"/>
<sequence length="801" mass="87660">MPSRGPLLAGLNSDVARVAAEASGESDDWVTEEELEGTNKSRSSRSKGRRKATRRTGGSKEKKNDTHEEAEMFIHLMTAMLQAQERQSKKERGSGGSSTASNGASRSSEKYPPWDDSFMMDDPFDDDYDPFEDDILFGDDEEEEEAATPRDLVHWPSMWRLVSEALSVHGDSNDIPKAIEGLLIKGELAMQTYNYSLALACAAAAQYLVAASEASECSLIRANAIEMISVYQLGSRPAAVKIRDQLLDGLPGDDIKEAGMMSDYLFKRFTGTCEVLDMMPQLIGLLKQARDEKKSTKGGQHRRVTEVDEVSVSRLGVVLLYIEMSSSGSLRAFLRLALVPLQLVVVLATSLALAVFVRILPRPQKKQRPTLAYFFHPDCASGGGGERVLWAAVLGLLRANREGEIVIYTDEKSGVNKVLRGVSDRFGIRLPSGSSKRIRFVAVRFTPLLRVDPWPTLTVIGQSLGAALVAMTGFVNEKPRHVFVDTVGQAFIYPFVRLACGPNVRIAAYVHYPTMSRDMLARVTSGTAMYNNSLAVASSPILTKLKSLYYRAFLKAYGYAGRFASVVLTNSTWTDSRIKAIWQVPTTVVYPPADLRRGSGEGPRRGSDLRPNLVVSLSQFRREKNQSLQLEAFAKVLTRVPSAKMTMMGAVRPNVADDQALLQELKSEAGRLGIEDNVTFKVNAPWPEVLAELNRARVAIHTMKDEHFGIALLEFMSAGCVVVANDSGGPRDDIVGSGADAVGFLAEDADGYAAAIVEVLSGWSSQKITCLRDKAAKKLDSFNNDAEFGDVFAAKLSEIVK</sequence>
<dbReference type="GO" id="GO:0006487">
    <property type="term" value="P:protein N-linked glycosylation"/>
    <property type="evidence" value="ECO:0007669"/>
    <property type="project" value="TreeGrafter"/>
</dbReference>
<keyword evidence="10 13" id="KW-0472">Membrane</keyword>
<feature type="compositionally biased region" description="Basic residues" evidence="12">
    <location>
        <begin position="42"/>
        <end position="54"/>
    </location>
</feature>
<evidence type="ECO:0000313" key="18">
    <source>
        <dbReference type="Proteomes" id="UP000570595"/>
    </source>
</evidence>
<comment type="caution">
    <text evidence="17">The sequence shown here is derived from an EMBL/GenBank/DDBJ whole genome shotgun (WGS) entry which is preliminary data.</text>
</comment>
<dbReference type="Proteomes" id="UP000572268">
    <property type="component" value="Unassembled WGS sequence"/>
</dbReference>
<comment type="catalytic activity">
    <reaction evidence="11">
        <text>an alpha-D-Man-(1-&gt;3)-[alpha-D-Man-(1-&gt;6)]-beta-D-Man-(1-&gt;4)-beta-D-GlcNAc-(1-&gt;4)-alpha-D-GlcNAc-diphospho-di-trans,poly-cis-dolichol + 2 GDP-alpha-D-mannose = an alpha-D-Man-(1-&gt;2)-alpha-D-Man-(1-&gt;2)-alpha-D-Man-(1-&gt;3)-[alpha-D-Man-(1-&gt;6)]-beta-D-Man-(1-&gt;4)-beta-D-GlcNAc-(1-&gt;4)-alpha-D-GlcNAc-diphospho-di-trans,poly-cis-dolichol + 2 GDP + 2 H(+)</text>
        <dbReference type="Rhea" id="RHEA:29523"/>
        <dbReference type="Rhea" id="RHEA-COMP:19515"/>
        <dbReference type="Rhea" id="RHEA-COMP:19516"/>
        <dbReference type="ChEBI" id="CHEBI:15378"/>
        <dbReference type="ChEBI" id="CHEBI:57527"/>
        <dbReference type="ChEBI" id="CHEBI:58189"/>
        <dbReference type="ChEBI" id="CHEBI:132511"/>
        <dbReference type="ChEBI" id="CHEBI:132515"/>
        <dbReference type="EC" id="2.4.1.131"/>
    </reaction>
    <physiologicalReaction direction="left-to-right" evidence="11">
        <dbReference type="Rhea" id="RHEA:29524"/>
    </physiologicalReaction>
</comment>
<evidence type="ECO:0000259" key="14">
    <source>
        <dbReference type="Pfam" id="PF00534"/>
    </source>
</evidence>
<name>A0A7J6MFL0_PEROL</name>
<evidence type="ECO:0000256" key="1">
    <source>
        <dbReference type="ARBA" id="ARBA00004389"/>
    </source>
</evidence>
<comment type="subcellular location">
    <subcellularLocation>
        <location evidence="1">Endoplasmic reticulum membrane</location>
        <topology evidence="1">Single-pass membrane protein</topology>
    </subcellularLocation>
</comment>
<evidence type="ECO:0000256" key="7">
    <source>
        <dbReference type="ARBA" id="ARBA00022692"/>
    </source>
</evidence>
<evidence type="ECO:0000256" key="4">
    <source>
        <dbReference type="ARBA" id="ARBA00022018"/>
    </source>
</evidence>
<dbReference type="InterPro" id="IPR001296">
    <property type="entry name" value="Glyco_trans_1"/>
</dbReference>
<evidence type="ECO:0000256" key="2">
    <source>
        <dbReference type="ARBA" id="ARBA00004922"/>
    </source>
</evidence>
<dbReference type="AlphaFoldDB" id="A0A7J6MFL0"/>
<dbReference type="EMBL" id="JABAHT010000063">
    <property type="protein sequence ID" value="KAF4666944.1"/>
    <property type="molecule type" value="Genomic_DNA"/>
</dbReference>
<evidence type="ECO:0000256" key="11">
    <source>
        <dbReference type="ARBA" id="ARBA00045065"/>
    </source>
</evidence>
<evidence type="ECO:0000256" key="8">
    <source>
        <dbReference type="ARBA" id="ARBA00022824"/>
    </source>
</evidence>
<feature type="region of interest" description="Disordered" evidence="12">
    <location>
        <begin position="22"/>
        <end position="119"/>
    </location>
</feature>
<gene>
    <name evidence="17" type="primary">ALG11</name>
    <name evidence="17" type="ORF">FOL46_000895</name>
    <name evidence="16" type="ORF">FOZ61_009032</name>
</gene>
<evidence type="ECO:0000256" key="10">
    <source>
        <dbReference type="ARBA" id="ARBA00023136"/>
    </source>
</evidence>
<dbReference type="InterPro" id="IPR038013">
    <property type="entry name" value="ALG11"/>
</dbReference>
<evidence type="ECO:0000313" key="19">
    <source>
        <dbReference type="Proteomes" id="UP000572268"/>
    </source>
</evidence>
<reference evidence="18 19" key="1">
    <citation type="submission" date="2020-04" db="EMBL/GenBank/DDBJ databases">
        <title>Perkinsus olseni comparative genomics.</title>
        <authorList>
            <person name="Bogema D.R."/>
        </authorList>
    </citation>
    <scope>NUCLEOTIDE SEQUENCE [LARGE SCALE GENOMIC DNA]</scope>
    <source>
        <strain evidence="16">ATCC PRA-179</strain>
        <strain evidence="17">ATCC PRA-31</strain>
    </source>
</reference>
<evidence type="ECO:0000256" key="13">
    <source>
        <dbReference type="SAM" id="Phobius"/>
    </source>
</evidence>
<comment type="pathway">
    <text evidence="2">Protein modification; protein glycosylation.</text>
</comment>
<dbReference type="Gene3D" id="3.40.50.2000">
    <property type="entry name" value="Glycogen Phosphorylase B"/>
    <property type="match status" value="1"/>
</dbReference>
<feature type="domain" description="Glycosyl transferase family 1" evidence="14">
    <location>
        <begin position="607"/>
        <end position="765"/>
    </location>
</feature>
<evidence type="ECO:0000256" key="9">
    <source>
        <dbReference type="ARBA" id="ARBA00022989"/>
    </source>
</evidence>
<keyword evidence="7 13" id="KW-0812">Transmembrane</keyword>
<evidence type="ECO:0000313" key="17">
    <source>
        <dbReference type="EMBL" id="KAF4670378.1"/>
    </source>
</evidence>
<dbReference type="Pfam" id="PF15924">
    <property type="entry name" value="ALG11_N"/>
    <property type="match status" value="1"/>
</dbReference>
<dbReference type="OrthoDB" id="2276068at2759"/>
<keyword evidence="8" id="KW-0256">Endoplasmic reticulum</keyword>
<feature type="compositionally biased region" description="Acidic residues" evidence="12">
    <location>
        <begin position="24"/>
        <end position="36"/>
    </location>
</feature>
<dbReference type="GO" id="GO:0004377">
    <property type="term" value="F:GDP-Man:Man(3)GlcNAc(2)-PP-Dol alpha-1,2-mannosyltransferase activity"/>
    <property type="evidence" value="ECO:0007669"/>
    <property type="project" value="UniProtKB-EC"/>
</dbReference>
<dbReference type="SUPFAM" id="SSF53756">
    <property type="entry name" value="UDP-Glycosyltransferase/glycogen phosphorylase"/>
    <property type="match status" value="1"/>
</dbReference>
<evidence type="ECO:0000313" key="16">
    <source>
        <dbReference type="EMBL" id="KAF4666944.1"/>
    </source>
</evidence>